<dbReference type="PROSITE" id="PS01174">
    <property type="entry name" value="LIPASE_GDXG_SER"/>
    <property type="match status" value="1"/>
</dbReference>
<dbReference type="Pfam" id="PF07859">
    <property type="entry name" value="Abhydrolase_3"/>
    <property type="match status" value="1"/>
</dbReference>
<evidence type="ECO:0000256" key="1">
    <source>
        <dbReference type="ARBA" id="ARBA00010515"/>
    </source>
</evidence>
<gene>
    <name evidence="5" type="ORF">GCM10023342_00930</name>
</gene>
<dbReference type="GO" id="GO:0016787">
    <property type="term" value="F:hydrolase activity"/>
    <property type="evidence" value="ECO:0007669"/>
    <property type="project" value="UniProtKB-KW"/>
</dbReference>
<organism evidence="5 6">
    <name type="scientific">Modicisalibacter zincidurans</name>
    <dbReference type="NCBI Taxonomy" id="1178777"/>
    <lineage>
        <taxon>Bacteria</taxon>
        <taxon>Pseudomonadati</taxon>
        <taxon>Pseudomonadota</taxon>
        <taxon>Gammaproteobacteria</taxon>
        <taxon>Oceanospirillales</taxon>
        <taxon>Halomonadaceae</taxon>
        <taxon>Modicisalibacter</taxon>
    </lineage>
</organism>
<evidence type="ECO:0000313" key="6">
    <source>
        <dbReference type="Proteomes" id="UP001500074"/>
    </source>
</evidence>
<sequence>MHHTPSPGAAHEGLDAVLTHLERLKSLNIASGNNLTVKRRLLDLYFAADPMILDAHCRVEPLLVPTRAGVIAAERVRPAETDDEPRRRLLYIHGGSWIAGSPASHRPLATRLARACQAEVIAIDYRLAPEAPFPAGLEDCLDAWQWLCREDSDWPLLLAGDSAGGNLALACVDVLKREALRLPDAVLAFSPATDQSWESDSLTRKATVDPILDASLLPQLTQLYLGRAPVAQADDSRVSPIEGDLTGLPPMLIQCGEAEVLLDDSRRYAEQAQQSGSPVKLSLWADMPHVFVGFAPLLDAANRALEEIARFVDGHAPVDGD</sequence>
<evidence type="ECO:0000256" key="3">
    <source>
        <dbReference type="PROSITE-ProRule" id="PRU10038"/>
    </source>
</evidence>
<dbReference type="PROSITE" id="PS01173">
    <property type="entry name" value="LIPASE_GDXG_HIS"/>
    <property type="match status" value="1"/>
</dbReference>
<dbReference type="PANTHER" id="PTHR48081">
    <property type="entry name" value="AB HYDROLASE SUPERFAMILY PROTEIN C4A8.06C"/>
    <property type="match status" value="1"/>
</dbReference>
<feature type="active site" evidence="3">
    <location>
        <position position="162"/>
    </location>
</feature>
<keyword evidence="6" id="KW-1185">Reference proteome</keyword>
<protein>
    <submittedName>
        <fullName evidence="5">Alpha/beta hydrolase</fullName>
    </submittedName>
</protein>
<dbReference type="InterPro" id="IPR050300">
    <property type="entry name" value="GDXG_lipolytic_enzyme"/>
</dbReference>
<dbReference type="InterPro" id="IPR033140">
    <property type="entry name" value="Lipase_GDXG_put_SER_AS"/>
</dbReference>
<dbReference type="SUPFAM" id="SSF53474">
    <property type="entry name" value="alpha/beta-Hydrolases"/>
    <property type="match status" value="1"/>
</dbReference>
<evidence type="ECO:0000256" key="2">
    <source>
        <dbReference type="ARBA" id="ARBA00022801"/>
    </source>
</evidence>
<accession>A0ABP9QYG0</accession>
<dbReference type="InterPro" id="IPR029058">
    <property type="entry name" value="AB_hydrolase_fold"/>
</dbReference>
<dbReference type="RefSeq" id="WP_051907449.1">
    <property type="nucleotide sequence ID" value="NZ_BAABKI010000002.1"/>
</dbReference>
<proteinExistence type="inferred from homology"/>
<feature type="domain" description="Alpha/beta hydrolase fold-3" evidence="4">
    <location>
        <begin position="89"/>
        <end position="292"/>
    </location>
</feature>
<name>A0ABP9QYG0_9GAMM</name>
<keyword evidence="2 5" id="KW-0378">Hydrolase</keyword>
<dbReference type="InterPro" id="IPR002168">
    <property type="entry name" value="Lipase_GDXG_HIS_AS"/>
</dbReference>
<dbReference type="EMBL" id="BAABKI010000002">
    <property type="protein sequence ID" value="GAA5169284.1"/>
    <property type="molecule type" value="Genomic_DNA"/>
</dbReference>
<dbReference type="Gene3D" id="3.40.50.1820">
    <property type="entry name" value="alpha/beta hydrolase"/>
    <property type="match status" value="1"/>
</dbReference>
<reference evidence="6" key="1">
    <citation type="journal article" date="2019" name="Int. J. Syst. Evol. Microbiol.">
        <title>The Global Catalogue of Microorganisms (GCM) 10K type strain sequencing project: providing services to taxonomists for standard genome sequencing and annotation.</title>
        <authorList>
            <consortium name="The Broad Institute Genomics Platform"/>
            <consortium name="The Broad Institute Genome Sequencing Center for Infectious Disease"/>
            <person name="Wu L."/>
            <person name="Ma J."/>
        </authorList>
    </citation>
    <scope>NUCLEOTIDE SEQUENCE [LARGE SCALE GENOMIC DNA]</scope>
    <source>
        <strain evidence="6">JCM 18472</strain>
    </source>
</reference>
<evidence type="ECO:0000259" key="4">
    <source>
        <dbReference type="Pfam" id="PF07859"/>
    </source>
</evidence>
<dbReference type="InterPro" id="IPR013094">
    <property type="entry name" value="AB_hydrolase_3"/>
</dbReference>
<dbReference type="PANTHER" id="PTHR48081:SF8">
    <property type="entry name" value="ALPHA_BETA HYDROLASE FOLD-3 DOMAIN-CONTAINING PROTEIN-RELATED"/>
    <property type="match status" value="1"/>
</dbReference>
<evidence type="ECO:0000313" key="5">
    <source>
        <dbReference type="EMBL" id="GAA5169284.1"/>
    </source>
</evidence>
<comment type="similarity">
    <text evidence="1">Belongs to the 'GDXG' lipolytic enzyme family.</text>
</comment>
<comment type="caution">
    <text evidence="5">The sequence shown here is derived from an EMBL/GenBank/DDBJ whole genome shotgun (WGS) entry which is preliminary data.</text>
</comment>
<dbReference type="Proteomes" id="UP001500074">
    <property type="component" value="Unassembled WGS sequence"/>
</dbReference>